<evidence type="ECO:0000256" key="1">
    <source>
        <dbReference type="SAM" id="Phobius"/>
    </source>
</evidence>
<keyword evidence="1" id="KW-1133">Transmembrane helix</keyword>
<dbReference type="AlphaFoldDB" id="A0A364XYY3"/>
<dbReference type="Pfam" id="PF03929">
    <property type="entry name" value="PepSY_TM"/>
    <property type="match status" value="1"/>
</dbReference>
<name>A0A364XYY3_9BACT</name>
<keyword evidence="1" id="KW-0472">Membrane</keyword>
<organism evidence="2 3">
    <name type="scientific">Pseudochryseolinea flava</name>
    <dbReference type="NCBI Taxonomy" id="2059302"/>
    <lineage>
        <taxon>Bacteria</taxon>
        <taxon>Pseudomonadati</taxon>
        <taxon>Bacteroidota</taxon>
        <taxon>Cytophagia</taxon>
        <taxon>Cytophagales</taxon>
        <taxon>Fulvivirgaceae</taxon>
        <taxon>Pseudochryseolinea</taxon>
    </lineage>
</organism>
<comment type="caution">
    <text evidence="2">The sequence shown here is derived from an EMBL/GenBank/DDBJ whole genome shotgun (WGS) entry which is preliminary data.</text>
</comment>
<dbReference type="OrthoDB" id="111691at2"/>
<gene>
    <name evidence="2" type="ORF">DQQ10_18035</name>
</gene>
<dbReference type="InterPro" id="IPR005625">
    <property type="entry name" value="PepSY-ass_TM"/>
</dbReference>
<dbReference type="RefSeq" id="WP_112748291.1">
    <property type="nucleotide sequence ID" value="NZ_QMFY01000010.1"/>
</dbReference>
<protein>
    <recommendedName>
        <fullName evidence="4">PepSY domain-containing protein</fullName>
    </recommendedName>
</protein>
<reference evidence="2 3" key="1">
    <citation type="submission" date="2018-06" db="EMBL/GenBank/DDBJ databases">
        <title>Chryseolinea flavus sp. nov., a member of the phylum Bacteroidetes isolated from soil.</title>
        <authorList>
            <person name="Li Y."/>
            <person name="Wang J."/>
        </authorList>
    </citation>
    <scope>NUCLEOTIDE SEQUENCE [LARGE SCALE GENOMIC DNA]</scope>
    <source>
        <strain evidence="2 3">SDU1-6</strain>
    </source>
</reference>
<keyword evidence="1" id="KW-0812">Transmembrane</keyword>
<proteinExistence type="predicted"/>
<accession>A0A364XYY3</accession>
<sequence>MMPNTLAFSESGAVREVTRFDNLPLHEQFKRVAKPLHTGEIMGFASILVYFIVSLIAASLPITGFLIWWKKR</sequence>
<evidence type="ECO:0000313" key="2">
    <source>
        <dbReference type="EMBL" id="RAV99505.1"/>
    </source>
</evidence>
<dbReference type="PANTHER" id="PTHR34219:SF1">
    <property type="entry name" value="PEPSY DOMAIN-CONTAINING PROTEIN"/>
    <property type="match status" value="1"/>
</dbReference>
<evidence type="ECO:0000313" key="3">
    <source>
        <dbReference type="Proteomes" id="UP000251889"/>
    </source>
</evidence>
<keyword evidence="3" id="KW-1185">Reference proteome</keyword>
<dbReference type="Proteomes" id="UP000251889">
    <property type="component" value="Unassembled WGS sequence"/>
</dbReference>
<evidence type="ECO:0008006" key="4">
    <source>
        <dbReference type="Google" id="ProtNLM"/>
    </source>
</evidence>
<dbReference type="PANTHER" id="PTHR34219">
    <property type="entry name" value="IRON-REGULATED INNER MEMBRANE PROTEIN-RELATED"/>
    <property type="match status" value="1"/>
</dbReference>
<dbReference type="EMBL" id="QMFY01000010">
    <property type="protein sequence ID" value="RAV99505.1"/>
    <property type="molecule type" value="Genomic_DNA"/>
</dbReference>
<feature type="transmembrane region" description="Helical" evidence="1">
    <location>
        <begin position="41"/>
        <end position="69"/>
    </location>
</feature>